<evidence type="ECO:0000313" key="8">
    <source>
        <dbReference type="Proteomes" id="UP001332931"/>
    </source>
</evidence>
<accession>A0ABU7RAZ7</accession>
<dbReference type="PANTHER" id="PTHR30096">
    <property type="entry name" value="4,5-DOPA DIOXYGENASE EXTRADIOL-LIKE PROTEIN"/>
    <property type="match status" value="1"/>
</dbReference>
<evidence type="ECO:0000256" key="1">
    <source>
        <dbReference type="ARBA" id="ARBA00001947"/>
    </source>
</evidence>
<evidence type="ECO:0000256" key="2">
    <source>
        <dbReference type="ARBA" id="ARBA00007581"/>
    </source>
</evidence>
<keyword evidence="7" id="KW-0223">Dioxygenase</keyword>
<evidence type="ECO:0000256" key="5">
    <source>
        <dbReference type="ARBA" id="ARBA00023002"/>
    </source>
</evidence>
<comment type="caution">
    <text evidence="7">The sequence shown here is derived from an EMBL/GenBank/DDBJ whole genome shotgun (WGS) entry which is preliminary data.</text>
</comment>
<dbReference type="InterPro" id="IPR004183">
    <property type="entry name" value="Xdiol_dOase_suB"/>
</dbReference>
<dbReference type="NCBIfam" id="NF007914">
    <property type="entry name" value="PRK10628.1"/>
    <property type="match status" value="1"/>
</dbReference>
<keyword evidence="8" id="KW-1185">Reference proteome</keyword>
<dbReference type="GO" id="GO:0050297">
    <property type="term" value="F:stizolobate synthase activity"/>
    <property type="evidence" value="ECO:0007669"/>
    <property type="project" value="UniProtKB-EC"/>
</dbReference>
<comment type="similarity">
    <text evidence="2">Belongs to the DODA-type extradiol aromatic ring-opening dioxygenase family.</text>
</comment>
<dbReference type="Proteomes" id="UP001332931">
    <property type="component" value="Unassembled WGS sequence"/>
</dbReference>
<comment type="cofactor">
    <cofactor evidence="1">
        <name>Zn(2+)</name>
        <dbReference type="ChEBI" id="CHEBI:29105"/>
    </cofactor>
</comment>
<evidence type="ECO:0000256" key="3">
    <source>
        <dbReference type="ARBA" id="ARBA00022723"/>
    </source>
</evidence>
<dbReference type="Pfam" id="PF02900">
    <property type="entry name" value="LigB"/>
    <property type="match status" value="1"/>
</dbReference>
<evidence type="ECO:0000313" key="7">
    <source>
        <dbReference type="EMBL" id="MEE6147715.1"/>
    </source>
</evidence>
<dbReference type="CDD" id="cd07363">
    <property type="entry name" value="45_DOPA_Dioxygenase"/>
    <property type="match status" value="1"/>
</dbReference>
<name>A0ABU7RAZ7_9ACTN</name>
<reference evidence="7 8" key="1">
    <citation type="submission" date="2024-01" db="EMBL/GenBank/DDBJ databases">
        <title>Description of Olsenella sp. nov., isolated from pig feces.</title>
        <authorList>
            <person name="Chang Y.-H."/>
        </authorList>
    </citation>
    <scope>NUCLEOTIDE SEQUENCE [LARGE SCALE GENOMIC DNA]</scope>
    <source>
        <strain evidence="7 8">YH-ols2223</strain>
    </source>
</reference>
<evidence type="ECO:0000259" key="6">
    <source>
        <dbReference type="Pfam" id="PF02900"/>
    </source>
</evidence>
<dbReference type="PIRSF" id="PIRSF006157">
    <property type="entry name" value="Doxgns_DODA"/>
    <property type="match status" value="1"/>
</dbReference>
<dbReference type="EMBL" id="JAZGJQ010000007">
    <property type="protein sequence ID" value="MEE6147715.1"/>
    <property type="molecule type" value="Genomic_DNA"/>
</dbReference>
<sequence>MADRMPAVFMGHGSPMLALEDSDRTRALTRLGERIVERHGRPKAALMVSAHWFTPGWLVQTEEEPEQVYDMYGFPQELYDFKYPVKGSPELGRRVLGLAGEGFAVEEDVERSWGIDHGAWTTLCHLFPKADVPVVQLSVSRAAGLAESYEAGRRLAALRDEGYLLLASGNVVHNLYRVNWGMPEEGYDWARGFDGAVRDLVLARDDERLLHADELPDYKKAAPTPEHFLPLEYVLGATEGEVPEVLNDVCDLGAVSMTSYAFGV</sequence>
<organism evidence="7 8">
    <name type="scientific">Olsenella absiana</name>
    <dbReference type="NCBI Taxonomy" id="3115222"/>
    <lineage>
        <taxon>Bacteria</taxon>
        <taxon>Bacillati</taxon>
        <taxon>Actinomycetota</taxon>
        <taxon>Coriobacteriia</taxon>
        <taxon>Coriobacteriales</taxon>
        <taxon>Atopobiaceae</taxon>
        <taxon>Olsenella</taxon>
    </lineage>
</organism>
<dbReference type="RefSeq" id="WP_330958483.1">
    <property type="nucleotide sequence ID" value="NZ_JAZGJQ010000007.1"/>
</dbReference>
<keyword evidence="4" id="KW-0862">Zinc</keyword>
<keyword evidence="3" id="KW-0479">Metal-binding</keyword>
<protein>
    <submittedName>
        <fullName evidence="7">4,5-DOPA dioxygenase extradiol</fullName>
        <ecNumber evidence="7">1.13.11.29</ecNumber>
    </submittedName>
</protein>
<dbReference type="InterPro" id="IPR014436">
    <property type="entry name" value="Extradiol_dOase_DODA"/>
</dbReference>
<evidence type="ECO:0000256" key="4">
    <source>
        <dbReference type="ARBA" id="ARBA00022833"/>
    </source>
</evidence>
<proteinExistence type="inferred from homology"/>
<dbReference type="PANTHER" id="PTHR30096:SF0">
    <property type="entry name" value="4,5-DOPA DIOXYGENASE EXTRADIOL-LIKE PROTEIN"/>
    <property type="match status" value="1"/>
</dbReference>
<dbReference type="SUPFAM" id="SSF53213">
    <property type="entry name" value="LigB-like"/>
    <property type="match status" value="1"/>
</dbReference>
<dbReference type="Gene3D" id="3.40.830.10">
    <property type="entry name" value="LigB-like"/>
    <property type="match status" value="1"/>
</dbReference>
<feature type="domain" description="Extradiol ring-cleavage dioxygenase class III enzyme subunit B" evidence="6">
    <location>
        <begin position="7"/>
        <end position="262"/>
    </location>
</feature>
<gene>
    <name evidence="7" type="primary">ygiD</name>
    <name evidence="7" type="ORF">VXJ25_06945</name>
</gene>
<keyword evidence="5 7" id="KW-0560">Oxidoreductase</keyword>
<dbReference type="EC" id="1.13.11.29" evidence="7"/>